<keyword evidence="2" id="KW-0808">Transferase</keyword>
<name>A0A1V4AFA1_9ACTN</name>
<evidence type="ECO:0000313" key="3">
    <source>
        <dbReference type="Proteomes" id="UP000190539"/>
    </source>
</evidence>
<dbReference type="InterPro" id="IPR041635">
    <property type="entry name" value="Type_ISP_LLaBIII_C"/>
</dbReference>
<evidence type="ECO:0000259" key="1">
    <source>
        <dbReference type="Pfam" id="PF18135"/>
    </source>
</evidence>
<feature type="domain" description="Type ISP restriction-modification enzyme LLaBIII C-terminal specificity" evidence="1">
    <location>
        <begin position="209"/>
        <end position="336"/>
    </location>
</feature>
<dbReference type="Pfam" id="PF18135">
    <property type="entry name" value="Type_ISP_C"/>
    <property type="match status" value="2"/>
</dbReference>
<dbReference type="AlphaFoldDB" id="A0A1V4AFA1"/>
<sequence>MTDDDTPLLDDLMPWSVAPPRPGRAWPLAADAPSLRARWAAFLAAGREERETLLEPSRARGLRSAVPQLPGLPSGTTRLAHEQGPCADPVRVAFGPFDERWLLPDQRLLDHARPELWRVADARQLFVVERGRVPEGEFPRFTASGRVPFGFGGQSRVRPLYRRPGGGAPNIAPGLLDHLGGLYGRTPDPEELPAWILARGRGGPSGNEVPLPRDGAAWERGVAAGRALLLPLLRGAHGARRPRLPGGRRPYVRAQLPVGPNSSAPPLAYDRESEELRVGEGGVISPVAADAWEFRADRERVVERWFADRTSGAASGLAAIGPAGWPQEWTSELLELLTVLALVAEADREARATGPDGLGPLVGVRELREAGVLPVDRAARRPASVLDHPEEGPDGQFALL</sequence>
<evidence type="ECO:0000313" key="2">
    <source>
        <dbReference type="EMBL" id="OON82336.1"/>
    </source>
</evidence>
<protein>
    <submittedName>
        <fullName evidence="2">DNA methyltransferase</fullName>
    </submittedName>
</protein>
<comment type="caution">
    <text evidence="2">The sequence shown here is derived from an EMBL/GenBank/DDBJ whole genome shotgun (WGS) entry which is preliminary data.</text>
</comment>
<dbReference type="GO" id="GO:0032259">
    <property type="term" value="P:methylation"/>
    <property type="evidence" value="ECO:0007669"/>
    <property type="project" value="UniProtKB-KW"/>
</dbReference>
<proteinExistence type="predicted"/>
<dbReference type="GO" id="GO:0008168">
    <property type="term" value="F:methyltransferase activity"/>
    <property type="evidence" value="ECO:0007669"/>
    <property type="project" value="UniProtKB-KW"/>
</dbReference>
<feature type="domain" description="Type ISP restriction-modification enzyme LLaBIII C-terminal specificity" evidence="1">
    <location>
        <begin position="11"/>
        <end position="198"/>
    </location>
</feature>
<dbReference type="STRING" id="83656.B1H18_04755"/>
<dbReference type="OrthoDB" id="9776021at2"/>
<keyword evidence="3" id="KW-1185">Reference proteome</keyword>
<keyword evidence="2" id="KW-0489">Methyltransferase</keyword>
<dbReference type="EMBL" id="MVFC01000002">
    <property type="protein sequence ID" value="OON82336.1"/>
    <property type="molecule type" value="Genomic_DNA"/>
</dbReference>
<accession>A0A1V4AFA1</accession>
<reference evidence="2 3" key="1">
    <citation type="submission" date="2017-02" db="EMBL/GenBank/DDBJ databases">
        <title>Draft Genome Sequence of Streptomyces tsukubaensis F601, a Producer of the immunosuppressant tacrolimus FK506.</title>
        <authorList>
            <person name="Zong G."/>
            <person name="Zhong C."/>
            <person name="Fu J."/>
            <person name="Qin R."/>
            <person name="Cao G."/>
        </authorList>
    </citation>
    <scope>NUCLEOTIDE SEQUENCE [LARGE SCALE GENOMIC DNA]</scope>
    <source>
        <strain evidence="2 3">F601</strain>
    </source>
</reference>
<dbReference type="Proteomes" id="UP000190539">
    <property type="component" value="Unassembled WGS sequence"/>
</dbReference>
<gene>
    <name evidence="2" type="ORF">B1H18_04755</name>
</gene>
<organism evidence="2 3">
    <name type="scientific">Streptomyces tsukubensis</name>
    <dbReference type="NCBI Taxonomy" id="83656"/>
    <lineage>
        <taxon>Bacteria</taxon>
        <taxon>Bacillati</taxon>
        <taxon>Actinomycetota</taxon>
        <taxon>Actinomycetes</taxon>
        <taxon>Kitasatosporales</taxon>
        <taxon>Streptomycetaceae</taxon>
        <taxon>Streptomyces</taxon>
    </lineage>
</organism>